<dbReference type="GO" id="GO:0031573">
    <property type="term" value="P:mitotic intra-S DNA damage checkpoint signaling"/>
    <property type="evidence" value="ECO:0007669"/>
    <property type="project" value="TreeGrafter"/>
</dbReference>
<dbReference type="AlphaFoldDB" id="A0A8H8R925"/>
<dbReference type="InterPro" id="IPR046938">
    <property type="entry name" value="DNA_clamp_sf"/>
</dbReference>
<organism evidence="4 5">
    <name type="scientific">Lachnellula hyalina</name>
    <dbReference type="NCBI Taxonomy" id="1316788"/>
    <lineage>
        <taxon>Eukaryota</taxon>
        <taxon>Fungi</taxon>
        <taxon>Dikarya</taxon>
        <taxon>Ascomycota</taxon>
        <taxon>Pezizomycotina</taxon>
        <taxon>Leotiomycetes</taxon>
        <taxon>Helotiales</taxon>
        <taxon>Lachnaceae</taxon>
        <taxon>Lachnellula</taxon>
    </lineage>
</organism>
<protein>
    <recommendedName>
        <fullName evidence="2">DNA repair protein rad9</fullName>
    </recommendedName>
</protein>
<sequence length="441" mass="49175">MAILNFTLSPESFSKLHDALVCLGKFSEAVSIEASHDKLVLTALNTSKSAYASFKLTGNKFFSKYQFKPPRSGTQAKDKFYCKIYNKALLSVFKGRGFDPTRERDTAIEKCEISVEDGEGQKSRFVIKIICRHGVIKTYRLTFESIAPMHAFFDRAIARNSWSISSRTLREFVEHFGSGTEQLDIYSEDGRVSLTSYTEKIMSGTEILKQPLRTTIAIDTLEFAEFSVEEQLHIVISVKDFKSIITHAGITNTIVTALYSRPQCPMQLTYSDEGMTSEFILMTTGEVRGLSQAPTPDASRAGSKRPATRQPLEAKSNSEMPPPPASAAPSRVREDANKRAPRPSPPPPQPSIQANELFMTQNDEDRRWDPVNDDDDEPMLLWDTGEVDNNPMTMNSSRNPNQSQSINGPPVNEGGDSDANLIPTQRLPPTQRLSEVKGMFD</sequence>
<dbReference type="GO" id="GO:0030896">
    <property type="term" value="C:checkpoint clamp complex"/>
    <property type="evidence" value="ECO:0007669"/>
    <property type="project" value="UniProtKB-UniRule"/>
</dbReference>
<dbReference type="Pfam" id="PF04139">
    <property type="entry name" value="Rad9"/>
    <property type="match status" value="1"/>
</dbReference>
<dbReference type="PIRSF" id="PIRSF009303">
    <property type="entry name" value="Cell_cycle_RAD9"/>
    <property type="match status" value="1"/>
</dbReference>
<dbReference type="PANTHER" id="PTHR15237">
    <property type="entry name" value="DNA REPAIR PROTEIN RAD9"/>
    <property type="match status" value="1"/>
</dbReference>
<accession>A0A8H8R925</accession>
<dbReference type="InterPro" id="IPR026584">
    <property type="entry name" value="Rad9"/>
</dbReference>
<comment type="function">
    <text evidence="2">Acts in DNA repair and mutagenesis. Involved in promoting resistance to ionizing radiation and UV light, as well as regulating cell cycle progression after irradiation.</text>
</comment>
<feature type="compositionally biased region" description="Polar residues" evidence="3">
    <location>
        <begin position="390"/>
        <end position="407"/>
    </location>
</feature>
<proteinExistence type="inferred from homology"/>
<reference evidence="4 5" key="1">
    <citation type="submission" date="2018-05" db="EMBL/GenBank/DDBJ databases">
        <title>Genome sequencing and assembly of the regulated plant pathogen Lachnellula willkommii and related sister species for the development of diagnostic species identification markers.</title>
        <authorList>
            <person name="Giroux E."/>
            <person name="Bilodeau G."/>
        </authorList>
    </citation>
    <scope>NUCLEOTIDE SEQUENCE [LARGE SCALE GENOMIC DNA]</scope>
    <source>
        <strain evidence="4 5">CBS 185.66</strain>
    </source>
</reference>
<dbReference type="OrthoDB" id="60092at2759"/>
<comment type="similarity">
    <text evidence="1 2">Belongs to the rad9 family.</text>
</comment>
<evidence type="ECO:0000313" key="4">
    <source>
        <dbReference type="EMBL" id="TVY29044.1"/>
    </source>
</evidence>
<dbReference type="Proteomes" id="UP000431533">
    <property type="component" value="Unassembled WGS sequence"/>
</dbReference>
<evidence type="ECO:0000256" key="2">
    <source>
        <dbReference type="PIRNR" id="PIRNR009303"/>
    </source>
</evidence>
<dbReference type="GO" id="GO:0000076">
    <property type="term" value="P:DNA replication checkpoint signaling"/>
    <property type="evidence" value="ECO:0007669"/>
    <property type="project" value="TreeGrafter"/>
</dbReference>
<dbReference type="Gene3D" id="3.70.10.10">
    <property type="match status" value="1"/>
</dbReference>
<dbReference type="EMBL" id="QGMH01000023">
    <property type="protein sequence ID" value="TVY29044.1"/>
    <property type="molecule type" value="Genomic_DNA"/>
</dbReference>
<keyword evidence="2" id="KW-0227">DNA damage</keyword>
<comment type="caution">
    <text evidence="4">The sequence shown here is derived from an EMBL/GenBank/DDBJ whole genome shotgun (WGS) entry which is preliminary data.</text>
</comment>
<dbReference type="GeneID" id="41982458"/>
<dbReference type="RefSeq" id="XP_031007832.1">
    <property type="nucleotide sequence ID" value="XM_031147237.1"/>
</dbReference>
<dbReference type="PANTHER" id="PTHR15237:SF0">
    <property type="entry name" value="CELL CYCLE CHECKPOINT CONTROL PROTEIN"/>
    <property type="match status" value="1"/>
</dbReference>
<dbReference type="GO" id="GO:0006281">
    <property type="term" value="P:DNA repair"/>
    <property type="evidence" value="ECO:0007669"/>
    <property type="project" value="UniProtKB-UniRule"/>
</dbReference>
<dbReference type="SUPFAM" id="SSF55979">
    <property type="entry name" value="DNA clamp"/>
    <property type="match status" value="1"/>
</dbReference>
<dbReference type="GO" id="GO:0071479">
    <property type="term" value="P:cellular response to ionizing radiation"/>
    <property type="evidence" value="ECO:0007669"/>
    <property type="project" value="TreeGrafter"/>
</dbReference>
<evidence type="ECO:0000256" key="1">
    <source>
        <dbReference type="ARBA" id="ARBA00008494"/>
    </source>
</evidence>
<keyword evidence="5" id="KW-1185">Reference proteome</keyword>
<evidence type="ECO:0000313" key="5">
    <source>
        <dbReference type="Proteomes" id="UP000431533"/>
    </source>
</evidence>
<gene>
    <name evidence="4" type="primary">rad9_1</name>
    <name evidence="4" type="ORF">LHYA1_G002260</name>
</gene>
<dbReference type="InterPro" id="IPR007268">
    <property type="entry name" value="Rad9/Ddc1"/>
</dbReference>
<feature type="region of interest" description="Disordered" evidence="3">
    <location>
        <begin position="289"/>
        <end position="441"/>
    </location>
</feature>
<evidence type="ECO:0000256" key="3">
    <source>
        <dbReference type="SAM" id="MobiDB-lite"/>
    </source>
</evidence>
<name>A0A8H8R925_9HELO</name>